<dbReference type="RefSeq" id="WP_085424761.1">
    <property type="nucleotide sequence ID" value="NZ_FXAF01000011.1"/>
</dbReference>
<dbReference type="EMBL" id="FXAF01000011">
    <property type="protein sequence ID" value="SMF72230.1"/>
    <property type="molecule type" value="Genomic_DNA"/>
</dbReference>
<organism evidence="1 2">
    <name type="scientific">Xaviernesmea oryzae</name>
    <dbReference type="NCBI Taxonomy" id="464029"/>
    <lineage>
        <taxon>Bacteria</taxon>
        <taxon>Pseudomonadati</taxon>
        <taxon>Pseudomonadota</taxon>
        <taxon>Alphaproteobacteria</taxon>
        <taxon>Hyphomicrobiales</taxon>
        <taxon>Rhizobiaceae</taxon>
        <taxon>Rhizobium/Agrobacterium group</taxon>
        <taxon>Xaviernesmea</taxon>
    </lineage>
</organism>
<evidence type="ECO:0008006" key="3">
    <source>
        <dbReference type="Google" id="ProtNLM"/>
    </source>
</evidence>
<dbReference type="AlphaFoldDB" id="A0A1X7GN20"/>
<evidence type="ECO:0000313" key="2">
    <source>
        <dbReference type="Proteomes" id="UP000192903"/>
    </source>
</evidence>
<reference evidence="2" key="1">
    <citation type="submission" date="2017-04" db="EMBL/GenBank/DDBJ databases">
        <authorList>
            <person name="Varghese N."/>
            <person name="Submissions S."/>
        </authorList>
    </citation>
    <scope>NUCLEOTIDE SEQUENCE [LARGE SCALE GENOMIC DNA]</scope>
    <source>
        <strain evidence="2">B4P</strain>
    </source>
</reference>
<accession>A0A1X7GN20</accession>
<keyword evidence="2" id="KW-1185">Reference proteome</keyword>
<protein>
    <recommendedName>
        <fullName evidence="3">Enzyme involved in biosynthesis of extracellular polysaccharides</fullName>
    </recommendedName>
</protein>
<proteinExistence type="predicted"/>
<gene>
    <name evidence="1" type="ORF">SAMN02982989_4156</name>
</gene>
<dbReference type="STRING" id="464029.SAMN02982989_4156"/>
<evidence type="ECO:0000313" key="1">
    <source>
        <dbReference type="EMBL" id="SMF72230.1"/>
    </source>
</evidence>
<dbReference type="Proteomes" id="UP000192903">
    <property type="component" value="Unassembled WGS sequence"/>
</dbReference>
<sequence length="106" mass="12171">MNNKATIARIWRGRTPAKTADEYEAYLREVGIPPLVKTALAVQLFREELGEETEFVTTSYWPDFESMAAFTGGDPDKVHHLDRDPEFLVALPERVAIMRILIDRQH</sequence>
<dbReference type="OrthoDB" id="7210869at2"/>
<name>A0A1X7GN20_9HYPH</name>